<dbReference type="AlphaFoldDB" id="A0A6A6VX41"/>
<name>A0A6A6VX41_9PEZI</name>
<comment type="similarity">
    <text evidence="9">Belongs to the gamma-glutamyl phosphate reductase family.</text>
</comment>
<evidence type="ECO:0000256" key="4">
    <source>
        <dbReference type="ARBA" id="ARBA00022650"/>
    </source>
</evidence>
<dbReference type="EMBL" id="ML996583">
    <property type="protein sequence ID" value="KAF2753811.1"/>
    <property type="molecule type" value="Genomic_DNA"/>
</dbReference>
<keyword evidence="4" id="KW-0641">Proline biosynthesis</keyword>
<evidence type="ECO:0000256" key="3">
    <source>
        <dbReference type="ARBA" id="ARBA00022605"/>
    </source>
</evidence>
<comment type="pathway">
    <text evidence="1">Amino-acid biosynthesis; L-proline biosynthesis; L-glutamate 5-semialdehyde from L-glutamate: step 2/2.</text>
</comment>
<dbReference type="InterPro" id="IPR016161">
    <property type="entry name" value="Ald_DH/histidinol_DH"/>
</dbReference>
<dbReference type="UniPathway" id="UPA00098">
    <property type="reaction ID" value="UER00360"/>
</dbReference>
<dbReference type="SUPFAM" id="SSF53720">
    <property type="entry name" value="ALDH-like"/>
    <property type="match status" value="1"/>
</dbReference>
<dbReference type="InterPro" id="IPR015590">
    <property type="entry name" value="Aldehyde_DH_dom"/>
</dbReference>
<sequence>MSLTNATPLEVARAARLGSRQLAVLPVQARNDALTAIHDALAAGKDDILAANHRDLTAATKAAEGGQLSQSLVKRLDLGKKGKFEDMLQGILDVRGLEDPNGKVQQKLLLDDGLILERKSCPIGVLLIIFEARPEVIANIASLAIKSGNAAILKGGKESTESFKTISSLISNALAKTQVPQDCLQLVQTHDVIGELLKLDQYIDLVIPRGGNKLVVTIKNSTSIPVLGHADGLCSIYVRHDSPVDVAVKVIVDSKTSYPAACNAVETLLVDADALETTLPKVAEALLAEGVSLRCDGQSKTALTSKLDQHNAAMIQDATEEDFRTEFLDLTLAVKTIPATSNAGEALDLAIAHINEHSSHHTDAILTQSESMARRFQAGVDSSSVYWNASTRFADGQRYGFGTEVGISTNKIHSRGPVGLDGLMIYKWLIDGTGQVTKDYGSGGTRQFKHQQIPVGHEVAEGMARNAEELELLKNFRAQGPNGHS</sequence>
<accession>A0A6A6VX41</accession>
<protein>
    <recommendedName>
        <fullName evidence="2">glutamate-5-semialdehyde dehydrogenase</fullName>
        <ecNumber evidence="2">1.2.1.41</ecNumber>
    </recommendedName>
    <alternativeName>
        <fullName evidence="11">Glutamate-5-semialdehyde dehydrogenase</fullName>
    </alternativeName>
    <alternativeName>
        <fullName evidence="10">Glutamyl-gamma-semialdehyde dehydrogenase</fullName>
    </alternativeName>
</protein>
<evidence type="ECO:0000313" key="13">
    <source>
        <dbReference type="EMBL" id="KAF2753811.1"/>
    </source>
</evidence>
<dbReference type="InterPro" id="IPR000965">
    <property type="entry name" value="GPR_dom"/>
</dbReference>
<evidence type="ECO:0000256" key="10">
    <source>
        <dbReference type="ARBA" id="ARBA00075718"/>
    </source>
</evidence>
<dbReference type="Gene3D" id="3.40.309.10">
    <property type="entry name" value="Aldehyde Dehydrogenase, Chain A, domain 2"/>
    <property type="match status" value="1"/>
</dbReference>
<dbReference type="OrthoDB" id="1934954at2759"/>
<dbReference type="InterPro" id="IPR016163">
    <property type="entry name" value="Ald_DH_C"/>
</dbReference>
<dbReference type="PANTHER" id="PTHR11063">
    <property type="entry name" value="GLUTAMATE SEMIALDEHYDE DEHYDROGENASE"/>
    <property type="match status" value="1"/>
</dbReference>
<dbReference type="Gene3D" id="3.40.605.10">
    <property type="entry name" value="Aldehyde Dehydrogenase, Chain A, domain 1"/>
    <property type="match status" value="1"/>
</dbReference>
<dbReference type="CDD" id="cd07079">
    <property type="entry name" value="ALDH_F18-19_ProA-GPR"/>
    <property type="match status" value="1"/>
</dbReference>
<dbReference type="GO" id="GO:0004350">
    <property type="term" value="F:glutamate-5-semialdehyde dehydrogenase activity"/>
    <property type="evidence" value="ECO:0007669"/>
    <property type="project" value="UniProtKB-EC"/>
</dbReference>
<dbReference type="NCBIfam" id="TIGR00407">
    <property type="entry name" value="proA"/>
    <property type="match status" value="1"/>
</dbReference>
<keyword evidence="5" id="KW-0521">NADP</keyword>
<dbReference type="NCBIfam" id="NF001221">
    <property type="entry name" value="PRK00197.1"/>
    <property type="match status" value="1"/>
</dbReference>
<dbReference type="EC" id="1.2.1.41" evidence="2"/>
<dbReference type="Pfam" id="PF00171">
    <property type="entry name" value="Aldedh"/>
    <property type="match status" value="1"/>
</dbReference>
<evidence type="ECO:0000256" key="9">
    <source>
        <dbReference type="ARBA" id="ARBA00060997"/>
    </source>
</evidence>
<reference evidence="13" key="1">
    <citation type="journal article" date="2020" name="Stud. Mycol.">
        <title>101 Dothideomycetes genomes: a test case for predicting lifestyles and emergence of pathogens.</title>
        <authorList>
            <person name="Haridas S."/>
            <person name="Albert R."/>
            <person name="Binder M."/>
            <person name="Bloem J."/>
            <person name="Labutti K."/>
            <person name="Salamov A."/>
            <person name="Andreopoulos B."/>
            <person name="Baker S."/>
            <person name="Barry K."/>
            <person name="Bills G."/>
            <person name="Bluhm B."/>
            <person name="Cannon C."/>
            <person name="Castanera R."/>
            <person name="Culley D."/>
            <person name="Daum C."/>
            <person name="Ezra D."/>
            <person name="Gonzalez J."/>
            <person name="Henrissat B."/>
            <person name="Kuo A."/>
            <person name="Liang C."/>
            <person name="Lipzen A."/>
            <person name="Lutzoni F."/>
            <person name="Magnuson J."/>
            <person name="Mondo S."/>
            <person name="Nolan M."/>
            <person name="Ohm R."/>
            <person name="Pangilinan J."/>
            <person name="Park H.-J."/>
            <person name="Ramirez L."/>
            <person name="Alfaro M."/>
            <person name="Sun H."/>
            <person name="Tritt A."/>
            <person name="Yoshinaga Y."/>
            <person name="Zwiers L.-H."/>
            <person name="Turgeon B."/>
            <person name="Goodwin S."/>
            <person name="Spatafora J."/>
            <person name="Crous P."/>
            <person name="Grigoriev I."/>
        </authorList>
    </citation>
    <scope>NUCLEOTIDE SEQUENCE</scope>
    <source>
        <strain evidence="13">CBS 121739</strain>
    </source>
</reference>
<keyword evidence="3" id="KW-0028">Amino-acid biosynthesis</keyword>
<keyword evidence="6" id="KW-0560">Oxidoreductase</keyword>
<dbReference type="InterPro" id="IPR016162">
    <property type="entry name" value="Ald_DH_N"/>
</dbReference>
<comment type="function">
    <text evidence="8">Catalyzes the NADPH dependent reduction of L-gamma-glutamyl 5-phosphate into L-glutamate 5-semialdehyde and phosphate. The product spontaneously undergoes cyclization to form 1-pyrroline-5-carboxylate.</text>
</comment>
<evidence type="ECO:0000256" key="8">
    <source>
        <dbReference type="ARBA" id="ARBA00059423"/>
    </source>
</evidence>
<dbReference type="GO" id="GO:0055129">
    <property type="term" value="P:L-proline biosynthetic process"/>
    <property type="evidence" value="ECO:0007669"/>
    <property type="project" value="UniProtKB-UniPathway"/>
</dbReference>
<dbReference type="GeneID" id="54489613"/>
<evidence type="ECO:0000256" key="6">
    <source>
        <dbReference type="ARBA" id="ARBA00023002"/>
    </source>
</evidence>
<gene>
    <name evidence="13" type="ORF">EJ05DRAFT_514738</name>
</gene>
<proteinExistence type="inferred from homology"/>
<dbReference type="PANTHER" id="PTHR11063:SF8">
    <property type="entry name" value="DELTA-1-PYRROLINE-5-CARBOXYLATE SYNTHASE"/>
    <property type="match status" value="1"/>
</dbReference>
<evidence type="ECO:0000259" key="12">
    <source>
        <dbReference type="Pfam" id="PF00171"/>
    </source>
</evidence>
<dbReference type="FunFam" id="3.40.309.10:FF:000006">
    <property type="entry name" value="Gamma-glutamyl phosphate reductase"/>
    <property type="match status" value="1"/>
</dbReference>
<evidence type="ECO:0000313" key="14">
    <source>
        <dbReference type="Proteomes" id="UP000799437"/>
    </source>
</evidence>
<dbReference type="RefSeq" id="XP_033596262.1">
    <property type="nucleotide sequence ID" value="XM_033748559.1"/>
</dbReference>
<evidence type="ECO:0000256" key="5">
    <source>
        <dbReference type="ARBA" id="ARBA00022857"/>
    </source>
</evidence>
<comment type="catalytic activity">
    <reaction evidence="7">
        <text>L-glutamate 5-semialdehyde + phosphate + NADP(+) = L-glutamyl 5-phosphate + NADPH + H(+)</text>
        <dbReference type="Rhea" id="RHEA:19541"/>
        <dbReference type="ChEBI" id="CHEBI:15378"/>
        <dbReference type="ChEBI" id="CHEBI:43474"/>
        <dbReference type="ChEBI" id="CHEBI:57783"/>
        <dbReference type="ChEBI" id="CHEBI:58066"/>
        <dbReference type="ChEBI" id="CHEBI:58274"/>
        <dbReference type="ChEBI" id="CHEBI:58349"/>
        <dbReference type="EC" id="1.2.1.41"/>
    </reaction>
</comment>
<evidence type="ECO:0000256" key="11">
    <source>
        <dbReference type="ARBA" id="ARBA00077451"/>
    </source>
</evidence>
<keyword evidence="14" id="KW-1185">Reference proteome</keyword>
<evidence type="ECO:0000256" key="1">
    <source>
        <dbReference type="ARBA" id="ARBA00004985"/>
    </source>
</evidence>
<evidence type="ECO:0000256" key="7">
    <source>
        <dbReference type="ARBA" id="ARBA00049024"/>
    </source>
</evidence>
<organism evidence="13 14">
    <name type="scientific">Pseudovirgaria hyperparasitica</name>
    <dbReference type="NCBI Taxonomy" id="470096"/>
    <lineage>
        <taxon>Eukaryota</taxon>
        <taxon>Fungi</taxon>
        <taxon>Dikarya</taxon>
        <taxon>Ascomycota</taxon>
        <taxon>Pezizomycotina</taxon>
        <taxon>Dothideomycetes</taxon>
        <taxon>Dothideomycetes incertae sedis</taxon>
        <taxon>Acrospermales</taxon>
        <taxon>Acrospermaceae</taxon>
        <taxon>Pseudovirgaria</taxon>
    </lineage>
</organism>
<evidence type="ECO:0000256" key="2">
    <source>
        <dbReference type="ARBA" id="ARBA00013002"/>
    </source>
</evidence>
<feature type="domain" description="Aldehyde dehydrogenase" evidence="12">
    <location>
        <begin position="11"/>
        <end position="316"/>
    </location>
</feature>
<dbReference type="HAMAP" id="MF_00412">
    <property type="entry name" value="ProA"/>
    <property type="match status" value="1"/>
</dbReference>
<dbReference type="Proteomes" id="UP000799437">
    <property type="component" value="Unassembled WGS sequence"/>
</dbReference>